<evidence type="ECO:0000313" key="2">
    <source>
        <dbReference type="Proteomes" id="UP001156484"/>
    </source>
</evidence>
<sequence length="259" mass="27798">MAPRNPARTTLTVLRTEAVSEHFVRVVFGGEGFDAFPARPETDSYVKLELPVGAETVVRTYTVRRVDPAAREIWIDFVVHGDEGVAGPWARSVQPGTRLTVRGPGAGYRPDPAADFHLFAGDETALPAIAVALEDLPDDASGAAFLEVAGPSDELDLKAPAGVTVTWVHRGVAAGDAGADRIDGNAPLVAAVKAMPWPGGDVQVFVHGEAEAVMKHLRPYLRKDRAVPATRASISGYWRRGRTEEGFRVWKQELATAEA</sequence>
<name>A0ACD4DKP7_9NOCA</name>
<protein>
    <submittedName>
        <fullName evidence="1">Siderophore-interacting protein</fullName>
    </submittedName>
</protein>
<keyword evidence="2" id="KW-1185">Reference proteome</keyword>
<gene>
    <name evidence="1" type="ORF">OED52_08450</name>
</gene>
<reference evidence="1" key="1">
    <citation type="submission" date="2022-10" db="EMBL/GenBank/DDBJ databases">
        <title>Rhodococcus ferula Z13 complete genome.</title>
        <authorList>
            <person name="Long X."/>
            <person name="Zang M."/>
        </authorList>
    </citation>
    <scope>NUCLEOTIDE SEQUENCE</scope>
    <source>
        <strain evidence="1">Z13</strain>
    </source>
</reference>
<proteinExistence type="predicted"/>
<organism evidence="1 2">
    <name type="scientific">Rhodococcus sacchari</name>
    <dbReference type="NCBI Taxonomy" id="2962047"/>
    <lineage>
        <taxon>Bacteria</taxon>
        <taxon>Bacillati</taxon>
        <taxon>Actinomycetota</taxon>
        <taxon>Actinomycetes</taxon>
        <taxon>Mycobacteriales</taxon>
        <taxon>Nocardiaceae</taxon>
        <taxon>Rhodococcus</taxon>
    </lineage>
</organism>
<dbReference type="EMBL" id="CP107551">
    <property type="protein sequence ID" value="UYP20538.1"/>
    <property type="molecule type" value="Genomic_DNA"/>
</dbReference>
<evidence type="ECO:0000313" key="1">
    <source>
        <dbReference type="EMBL" id="UYP20538.1"/>
    </source>
</evidence>
<accession>A0ACD4DKP7</accession>
<dbReference type="Proteomes" id="UP001156484">
    <property type="component" value="Chromosome"/>
</dbReference>